<dbReference type="InterPro" id="IPR012902">
    <property type="entry name" value="N_methyl_site"/>
</dbReference>
<proteinExistence type="predicted"/>
<dbReference type="InterPro" id="IPR045584">
    <property type="entry name" value="Pilin-like"/>
</dbReference>
<keyword evidence="2" id="KW-1133">Transmembrane helix</keyword>
<dbReference type="PROSITE" id="PS00409">
    <property type="entry name" value="PROKAR_NTER_METHYL"/>
    <property type="match status" value="1"/>
</dbReference>
<reference evidence="3 4" key="1">
    <citation type="submission" date="2018-12" db="EMBL/GenBank/DDBJ databases">
        <authorList>
            <person name="Kartti S."/>
            <person name="Manni A."/>
            <person name="Chemao El Fihri M.W."/>
            <person name="Laamarti M."/>
            <person name="Temsamani L."/>
            <person name="El Jamali J.E."/>
            <person name="Ouadghiri M."/>
            <person name="Ibrahimi A."/>
            <person name="Filati-Maltouf A."/>
        </authorList>
    </citation>
    <scope>NUCLEOTIDE SEQUENCE [LARGE SCALE GENOMIC DNA]</scope>
    <source>
        <strain evidence="3 4">MDMC339</strain>
    </source>
</reference>
<feature type="transmembrane region" description="Helical" evidence="2">
    <location>
        <begin position="16"/>
        <end position="37"/>
    </location>
</feature>
<dbReference type="PANTHER" id="PTHR30093">
    <property type="entry name" value="GENERAL SECRETION PATHWAY PROTEIN G"/>
    <property type="match status" value="1"/>
</dbReference>
<dbReference type="AlphaFoldDB" id="A0A431UIB9"/>
<evidence type="ECO:0000256" key="2">
    <source>
        <dbReference type="SAM" id="Phobius"/>
    </source>
</evidence>
<dbReference type="Pfam" id="PF07963">
    <property type="entry name" value="N_methyl"/>
    <property type="match status" value="1"/>
</dbReference>
<dbReference type="PANTHER" id="PTHR30093:SF47">
    <property type="entry name" value="TYPE IV PILUS NON-CORE MINOR PILIN PILE"/>
    <property type="match status" value="1"/>
</dbReference>
<dbReference type="EMBL" id="RXLZ01000025">
    <property type="protein sequence ID" value="RTQ89301.1"/>
    <property type="molecule type" value="Genomic_DNA"/>
</dbReference>
<sequence length="140" mass="15113">MHTTFAPGRLARGFTLIELMIVVAVVAILAAIAYPNYSEHVRKSRRAQAKADLVEYAQLAERYHTINNTYVGFTFPGGADSINSPREGGTAAYTLSMETAQSTFTFTATAANAQAKDKCGDLSLNQANVKTSKGTLSECW</sequence>
<evidence type="ECO:0000313" key="3">
    <source>
        <dbReference type="EMBL" id="RTQ89301.1"/>
    </source>
</evidence>
<accession>A0A431UIB9</accession>
<dbReference type="GO" id="GO:0015627">
    <property type="term" value="C:type II protein secretion system complex"/>
    <property type="evidence" value="ECO:0007669"/>
    <property type="project" value="InterPro"/>
</dbReference>
<protein>
    <submittedName>
        <fullName evidence="3">Prepilin-type N-terminal cleavage/methylation domain-containing protein</fullName>
    </submittedName>
</protein>
<dbReference type="Proteomes" id="UP000271705">
    <property type="component" value="Unassembled WGS sequence"/>
</dbReference>
<dbReference type="PRINTS" id="PR00813">
    <property type="entry name" value="BCTERIALGSPG"/>
</dbReference>
<dbReference type="SUPFAM" id="SSF54523">
    <property type="entry name" value="Pili subunits"/>
    <property type="match status" value="1"/>
</dbReference>
<evidence type="ECO:0000256" key="1">
    <source>
        <dbReference type="ARBA" id="ARBA00022481"/>
    </source>
</evidence>
<name>A0A431UIB9_STEMA</name>
<dbReference type="Pfam" id="PF16732">
    <property type="entry name" value="ComP_DUS"/>
    <property type="match status" value="1"/>
</dbReference>
<dbReference type="InterPro" id="IPR031982">
    <property type="entry name" value="PilE-like"/>
</dbReference>
<dbReference type="GO" id="GO:0015628">
    <property type="term" value="P:protein secretion by the type II secretion system"/>
    <property type="evidence" value="ECO:0007669"/>
    <property type="project" value="InterPro"/>
</dbReference>
<comment type="caution">
    <text evidence="3">The sequence shown here is derived from an EMBL/GenBank/DDBJ whole genome shotgun (WGS) entry which is preliminary data.</text>
</comment>
<keyword evidence="1" id="KW-0488">Methylation</keyword>
<dbReference type="RefSeq" id="WP_126928993.1">
    <property type="nucleotide sequence ID" value="NZ_RXLZ01000025.1"/>
</dbReference>
<dbReference type="NCBIfam" id="TIGR02532">
    <property type="entry name" value="IV_pilin_GFxxxE"/>
    <property type="match status" value="1"/>
</dbReference>
<keyword evidence="2" id="KW-0472">Membrane</keyword>
<dbReference type="InterPro" id="IPR000983">
    <property type="entry name" value="Bac_GSPG_pilin"/>
</dbReference>
<organism evidence="3 4">
    <name type="scientific">Stenotrophomonas maltophilia</name>
    <name type="common">Pseudomonas maltophilia</name>
    <name type="synonym">Xanthomonas maltophilia</name>
    <dbReference type="NCBI Taxonomy" id="40324"/>
    <lineage>
        <taxon>Bacteria</taxon>
        <taxon>Pseudomonadati</taxon>
        <taxon>Pseudomonadota</taxon>
        <taxon>Gammaproteobacteria</taxon>
        <taxon>Lysobacterales</taxon>
        <taxon>Lysobacteraceae</taxon>
        <taxon>Stenotrophomonas</taxon>
        <taxon>Stenotrophomonas maltophilia group</taxon>
    </lineage>
</organism>
<keyword evidence="2" id="KW-0812">Transmembrane</keyword>
<evidence type="ECO:0000313" key="4">
    <source>
        <dbReference type="Proteomes" id="UP000271705"/>
    </source>
</evidence>
<gene>
    <name evidence="3" type="ORF">EKL94_10115</name>
</gene>
<dbReference type="Gene3D" id="3.30.700.10">
    <property type="entry name" value="Glycoprotein, Type 4 Pilin"/>
    <property type="match status" value="1"/>
</dbReference>
<dbReference type="GO" id="GO:0043683">
    <property type="term" value="P:type IV pilus assembly"/>
    <property type="evidence" value="ECO:0007669"/>
    <property type="project" value="InterPro"/>
</dbReference>